<organism evidence="6 7">
    <name type="scientific">Arthrobacter ginkgonis</name>
    <dbReference type="NCBI Taxonomy" id="1630594"/>
    <lineage>
        <taxon>Bacteria</taxon>
        <taxon>Bacillati</taxon>
        <taxon>Actinomycetota</taxon>
        <taxon>Actinomycetes</taxon>
        <taxon>Micrococcales</taxon>
        <taxon>Micrococcaceae</taxon>
        <taxon>Arthrobacter</taxon>
    </lineage>
</organism>
<dbReference type="SUPFAM" id="SSF53850">
    <property type="entry name" value="Periplasmic binding protein-like II"/>
    <property type="match status" value="1"/>
</dbReference>
<evidence type="ECO:0000256" key="2">
    <source>
        <dbReference type="ARBA" id="ARBA00010742"/>
    </source>
</evidence>
<protein>
    <recommendedName>
        <fullName evidence="5">Solute-binding protein family 3/N-terminal domain-containing protein</fullName>
    </recommendedName>
</protein>
<feature type="chain" id="PRO_5047206948" description="Solute-binding protein family 3/N-terminal domain-containing protein" evidence="4">
    <location>
        <begin position="27"/>
        <end position="330"/>
    </location>
</feature>
<evidence type="ECO:0000259" key="5">
    <source>
        <dbReference type="SMART" id="SM00062"/>
    </source>
</evidence>
<comment type="caution">
    <text evidence="6">The sequence shown here is derived from an EMBL/GenBank/DDBJ whole genome shotgun (WGS) entry which is preliminary data.</text>
</comment>
<dbReference type="EMBL" id="BAABEO010000009">
    <property type="protein sequence ID" value="GAA3678149.1"/>
    <property type="molecule type" value="Genomic_DNA"/>
</dbReference>
<evidence type="ECO:0000313" key="6">
    <source>
        <dbReference type="EMBL" id="GAA3678149.1"/>
    </source>
</evidence>
<comment type="subcellular location">
    <subcellularLocation>
        <location evidence="1">Periplasm</location>
    </subcellularLocation>
</comment>
<accession>A0ABP7C6K5</accession>
<dbReference type="SMART" id="SM00062">
    <property type="entry name" value="PBPb"/>
    <property type="match status" value="1"/>
</dbReference>
<comment type="similarity">
    <text evidence="2">Belongs to the bacterial solute-binding protein SsuA/TauA family.</text>
</comment>
<reference evidence="7" key="1">
    <citation type="journal article" date="2019" name="Int. J. Syst. Evol. Microbiol.">
        <title>The Global Catalogue of Microorganisms (GCM) 10K type strain sequencing project: providing services to taxonomists for standard genome sequencing and annotation.</title>
        <authorList>
            <consortium name="The Broad Institute Genomics Platform"/>
            <consortium name="The Broad Institute Genome Sequencing Center for Infectious Disease"/>
            <person name="Wu L."/>
            <person name="Ma J."/>
        </authorList>
    </citation>
    <scope>NUCLEOTIDE SEQUENCE [LARGE SCALE GENOMIC DNA]</scope>
    <source>
        <strain evidence="7">JCM 30742</strain>
    </source>
</reference>
<dbReference type="InterPro" id="IPR001638">
    <property type="entry name" value="Solute-binding_3/MltF_N"/>
</dbReference>
<feature type="signal peptide" evidence="4">
    <location>
        <begin position="1"/>
        <end position="26"/>
    </location>
</feature>
<keyword evidence="3 4" id="KW-0732">Signal</keyword>
<dbReference type="Pfam" id="PF09084">
    <property type="entry name" value="NMT1"/>
    <property type="match status" value="1"/>
</dbReference>
<name>A0ABP7C6K5_9MICC</name>
<dbReference type="RefSeq" id="WP_345149797.1">
    <property type="nucleotide sequence ID" value="NZ_BAABEO010000009.1"/>
</dbReference>
<evidence type="ECO:0000256" key="3">
    <source>
        <dbReference type="ARBA" id="ARBA00022729"/>
    </source>
</evidence>
<keyword evidence="7" id="KW-1185">Reference proteome</keyword>
<dbReference type="PANTHER" id="PTHR30024:SF47">
    <property type="entry name" value="TAURINE-BINDING PERIPLASMIC PROTEIN"/>
    <property type="match status" value="1"/>
</dbReference>
<proteinExistence type="inferred from homology"/>
<dbReference type="InterPro" id="IPR015168">
    <property type="entry name" value="SsuA/THI5"/>
</dbReference>
<feature type="domain" description="Solute-binding protein family 3/N-terminal" evidence="5">
    <location>
        <begin position="43"/>
        <end position="276"/>
    </location>
</feature>
<dbReference type="Proteomes" id="UP001500752">
    <property type="component" value="Unassembled WGS sequence"/>
</dbReference>
<dbReference type="PROSITE" id="PS51257">
    <property type="entry name" value="PROKAR_LIPOPROTEIN"/>
    <property type="match status" value="1"/>
</dbReference>
<evidence type="ECO:0000313" key="7">
    <source>
        <dbReference type="Proteomes" id="UP001500752"/>
    </source>
</evidence>
<sequence>MNDLKFTRRVAALFAVGALALTGCGASESSAGAPAAESDGAIRLTVFPSLNALGARVAEADGFFEDAGVKVELTAGPNAAAMVPQMIGGSMDIALMDMVTPTVARSQGVPLVMIAPAGVTTEPDKELGRGFGNLFVRADSDIKSIKDLEGHSIGLPQINSQPWIDARAVVDANGGDSSTLEFIEVPNTLAALEQGQVDAITVPEPSGVLALANDKLRLLGPAATEDRVGGLDYAYVTTEDYLAKNPEKVKKFAEAILKANAKANEDDANSRTVAEGYVDVDPKILAKAVLPTMGTEPVSAEDLLAAVGRMARYGLVEEGLKDTIVADMLK</sequence>
<dbReference type="Gene3D" id="3.40.190.10">
    <property type="entry name" value="Periplasmic binding protein-like II"/>
    <property type="match status" value="2"/>
</dbReference>
<dbReference type="PANTHER" id="PTHR30024">
    <property type="entry name" value="ALIPHATIC SULFONATES-BINDING PROTEIN-RELATED"/>
    <property type="match status" value="1"/>
</dbReference>
<evidence type="ECO:0000256" key="1">
    <source>
        <dbReference type="ARBA" id="ARBA00004418"/>
    </source>
</evidence>
<gene>
    <name evidence="6" type="ORF">GCM10023081_15550</name>
</gene>
<evidence type="ECO:0000256" key="4">
    <source>
        <dbReference type="SAM" id="SignalP"/>
    </source>
</evidence>